<dbReference type="GO" id="GO:0007189">
    <property type="term" value="P:adenylate cyclase-activating G protein-coupled receptor signaling pathway"/>
    <property type="evidence" value="ECO:0007669"/>
    <property type="project" value="TreeGrafter"/>
</dbReference>
<comment type="caution">
    <text evidence="4">The sequence shown here is derived from an EMBL/GenBank/DDBJ whole genome shotgun (WGS) entry which is preliminary data.</text>
</comment>
<reference evidence="5" key="1">
    <citation type="journal article" date="2019" name="IScience">
        <title>Narwhal Genome Reveals Long-Term Low Genetic Diversity despite Current Large Abundance Size.</title>
        <authorList>
            <person name="Westbury M.V."/>
            <person name="Petersen B."/>
            <person name="Garde E."/>
            <person name="Heide-Jorgensen M.P."/>
            <person name="Lorenzen E.D."/>
        </authorList>
    </citation>
    <scope>NUCLEOTIDE SEQUENCE [LARGE SCALE GENOMIC DNA]</scope>
</reference>
<dbReference type="GO" id="GO:0005886">
    <property type="term" value="C:plasma membrane"/>
    <property type="evidence" value="ECO:0007669"/>
    <property type="project" value="TreeGrafter"/>
</dbReference>
<keyword evidence="2" id="KW-0456">Lyase</keyword>
<dbReference type="PANTHER" id="PTHR45627">
    <property type="entry name" value="ADENYLATE CYCLASE TYPE 1"/>
    <property type="match status" value="1"/>
</dbReference>
<evidence type="ECO:0000256" key="1">
    <source>
        <dbReference type="ARBA" id="ARBA00022741"/>
    </source>
</evidence>
<feature type="region of interest" description="Disordered" evidence="3">
    <location>
        <begin position="230"/>
        <end position="253"/>
    </location>
</feature>
<feature type="compositionally biased region" description="Polar residues" evidence="3">
    <location>
        <begin position="244"/>
        <end position="253"/>
    </location>
</feature>
<dbReference type="GO" id="GO:0004016">
    <property type="term" value="F:adenylate cyclase activity"/>
    <property type="evidence" value="ECO:0007669"/>
    <property type="project" value="TreeGrafter"/>
</dbReference>
<dbReference type="EMBL" id="RWIC01000431">
    <property type="protein sequence ID" value="TKC43940.1"/>
    <property type="molecule type" value="Genomic_DNA"/>
</dbReference>
<dbReference type="GO" id="GO:0006171">
    <property type="term" value="P:cAMP biosynthetic process"/>
    <property type="evidence" value="ECO:0007669"/>
    <property type="project" value="TreeGrafter"/>
</dbReference>
<organism evidence="4 5">
    <name type="scientific">Monodon monoceros</name>
    <name type="common">Narwhal</name>
    <name type="synonym">Ceratodon monodon</name>
    <dbReference type="NCBI Taxonomy" id="40151"/>
    <lineage>
        <taxon>Eukaryota</taxon>
        <taxon>Metazoa</taxon>
        <taxon>Chordata</taxon>
        <taxon>Craniata</taxon>
        <taxon>Vertebrata</taxon>
        <taxon>Euteleostomi</taxon>
        <taxon>Mammalia</taxon>
        <taxon>Eutheria</taxon>
        <taxon>Laurasiatheria</taxon>
        <taxon>Artiodactyla</taxon>
        <taxon>Whippomorpha</taxon>
        <taxon>Cetacea</taxon>
        <taxon>Odontoceti</taxon>
        <taxon>Monodontidae</taxon>
        <taxon>Monodon</taxon>
    </lineage>
</organism>
<proteinExistence type="predicted"/>
<accession>A0A4V5P8Y4</accession>
<evidence type="ECO:0000256" key="3">
    <source>
        <dbReference type="SAM" id="MobiDB-lite"/>
    </source>
</evidence>
<sequence length="253" mass="25929">MALRERVGAGGRRGLGAGRVSVLSGDPSTLLGPLSPFQVGCLPWAWSSSPNGSLVILSSGRRDRVLPAAPCESAPHALLCGLVGTLPLAVFLRVSSLPKMILLAVLTTSYILVLELGGYTKAVGGDAISGRSFEPIVAILLFSCTLALHARQVDVKLRLDYLWAAQARGTPLLPWGGGGGGPLGEVSGGGSRLEAGGSVDGAIGAKEQEGRQAGGSLTSPVRRSEFDCFASSEQRRAGRGVTVQRGSASAGRT</sequence>
<dbReference type="GO" id="GO:0000166">
    <property type="term" value="F:nucleotide binding"/>
    <property type="evidence" value="ECO:0007669"/>
    <property type="project" value="UniProtKB-KW"/>
</dbReference>
<dbReference type="PANTHER" id="PTHR45627:SF26">
    <property type="entry name" value="ADENYLATE CYCLASE TYPE 1"/>
    <property type="match status" value="1"/>
</dbReference>
<keyword evidence="1" id="KW-0547">Nucleotide-binding</keyword>
<protein>
    <submittedName>
        <fullName evidence="4">Uncharacterized protein</fullName>
    </submittedName>
</protein>
<evidence type="ECO:0000313" key="4">
    <source>
        <dbReference type="EMBL" id="TKC43940.1"/>
    </source>
</evidence>
<evidence type="ECO:0000313" key="5">
    <source>
        <dbReference type="Proteomes" id="UP000308365"/>
    </source>
</evidence>
<dbReference type="Proteomes" id="UP000308365">
    <property type="component" value="Unassembled WGS sequence"/>
</dbReference>
<dbReference type="AlphaFoldDB" id="A0A4V5P8Y4"/>
<evidence type="ECO:0000256" key="2">
    <source>
        <dbReference type="ARBA" id="ARBA00023239"/>
    </source>
</evidence>
<name>A0A4V5P8Y4_MONMO</name>
<gene>
    <name evidence="4" type="ORF">EI555_007924</name>
</gene>